<name>A0A814RKQ3_9BILA</name>
<dbReference type="EMBL" id="CAJNOE010000305">
    <property type="protein sequence ID" value="CAF1135439.1"/>
    <property type="molecule type" value="Genomic_DNA"/>
</dbReference>
<dbReference type="Proteomes" id="UP000663860">
    <property type="component" value="Unassembled WGS sequence"/>
</dbReference>
<accession>A0A814RKQ3</accession>
<sequence length="1184" mass="133325">MQSLHYNSGSIKLTRERATMVSRWEANEVARWVKGLAGIQSDIGDLFIEHKIDGIALSLLLREDLIKMGIIKLDQQLILMQSVDLLLTLANRLGSETLALLFMRIHCAATTCFNLLRRPETKESINDNSTANRLGSETLALLFMRIHCAATTCFNLLRRPETKESINDNSTVINSPEFHLSISNLSEVIVTACHWLGRLPFIENIKYIELRRKIIKVLVQIRLLLRNLRLTDEINMPKTKLIIEINELRTTAMSLIHQNKDSLFSSDCYLIRVHLRRPLKDDVNIEYTTMPDYTHVISSIETEAMSFMGSGFSAINIGDEIIEINNQVVVGWDPKHFHELVRTSSHSNEICLLVKKMPRHNDDEVYTKRLADGPQNPRRVRARGALERRNQQTEENRTMLLEQDGEIEIESDDETLYQSKRSSQIKRDQHSSLPDLTETLPNNINTYNNNNENADHTVPSSAVSSISTTTLVSPTPSTKSDSKQKDNEPSPNATPKSPRKSISMSIPSNIYFQGLESYIATIFRARQDSKSVIADTNNHSNKDHPQLVNIKRIHSIKKQSSTISLNDDQIPISPSPLPSSSVTKSSSQTSLQTSSARSSFSSLFRLSDTSDKNRRKRSNDDSGKSMTFRNEMKMEIASIFSNNSNTSSKPPLNHSDSRKSSGSIERRRLKRTSSSNKISCKDLGKGDCEGFLNRYLSKGGLTFVQWKVYWCVLKGGTLYVYKSKDDRTQEIEIKLEGKSVSPAPEKRKYGFCIADEYGENREYFYCLTRDEMAKWMNKMGLAAINFNIDDSKIAGFNKGFLNSYEGSPATTPIIGPHKPTNTKHQRTNQINSAGDSGNDSDKESTISWQKSVSHHSSISDMESSKDKNLLDNNNRHDILTVVRHERSSSASIPLPERNTSPIKTTSNHMNSQMSKGHHRTCSSPIRFPPAYEDDQESAYINAASSRLTDSDSSTEHLHQRTFVNSQILNNYQDQEHFLTGNNYPSLMLNSSGGFSTPTPALSSTSSNKTPSFSPSLSRLSSQRQSNNSIFLLGDDEYSLPSSRSASYSQDRPNSLSEDPLSPVFEMNRSSPPINVPQRQSSSQYNSPAVVHTAPLPTTTYSSIPFVNHSISSTNDDDDESYFVQRSPSSLNKKFEQSNNTIKFMPVSPMQQHSSNLNLQQQSTSTIMYKTYRFPTTPSEEQQKL</sequence>
<evidence type="ECO:0000259" key="2">
    <source>
        <dbReference type="PROSITE" id="PS50003"/>
    </source>
</evidence>
<dbReference type="Gene3D" id="2.30.29.30">
    <property type="entry name" value="Pleckstrin-homology domain (PH domain)/Phosphotyrosine-binding domain (PTB)"/>
    <property type="match status" value="1"/>
</dbReference>
<dbReference type="AlphaFoldDB" id="A0A814RKQ3"/>
<dbReference type="InterPro" id="IPR036034">
    <property type="entry name" value="PDZ_sf"/>
</dbReference>
<dbReference type="InterPro" id="IPR013761">
    <property type="entry name" value="SAM/pointed_sf"/>
</dbReference>
<feature type="domain" description="PH" evidence="2">
    <location>
        <begin position="685"/>
        <end position="784"/>
    </location>
</feature>
<feature type="compositionally biased region" description="Polar residues" evidence="1">
    <location>
        <begin position="1067"/>
        <end position="1086"/>
    </location>
</feature>
<proteinExistence type="predicted"/>
<dbReference type="PANTHER" id="PTHR12844:SF42">
    <property type="entry name" value="CONNECTOR ENHANCER OF KSR PROTEIN CNK"/>
    <property type="match status" value="1"/>
</dbReference>
<feature type="compositionally biased region" description="Low complexity" evidence="1">
    <location>
        <begin position="847"/>
        <end position="861"/>
    </location>
</feature>
<dbReference type="SUPFAM" id="SSF47769">
    <property type="entry name" value="SAM/Pointed domain"/>
    <property type="match status" value="1"/>
</dbReference>
<dbReference type="InterPro" id="IPR011993">
    <property type="entry name" value="PH-like_dom_sf"/>
</dbReference>
<feature type="compositionally biased region" description="Acidic residues" evidence="1">
    <location>
        <begin position="403"/>
        <end position="415"/>
    </location>
</feature>
<dbReference type="SUPFAM" id="SSF50729">
    <property type="entry name" value="PH domain-like"/>
    <property type="match status" value="1"/>
</dbReference>
<dbReference type="InterPro" id="IPR001660">
    <property type="entry name" value="SAM"/>
</dbReference>
<feature type="compositionally biased region" description="Polar residues" evidence="1">
    <location>
        <begin position="641"/>
        <end position="650"/>
    </location>
</feature>
<feature type="region of interest" description="Disordered" evidence="1">
    <location>
        <begin position="810"/>
        <end position="871"/>
    </location>
</feature>
<feature type="domain" description="SAM" evidence="3">
    <location>
        <begin position="24"/>
        <end position="89"/>
    </location>
</feature>
<evidence type="ECO:0000259" key="3">
    <source>
        <dbReference type="PROSITE" id="PS50105"/>
    </source>
</evidence>
<feature type="compositionally biased region" description="Polar residues" evidence="1">
    <location>
        <begin position="827"/>
        <end position="837"/>
    </location>
</feature>
<feature type="region of interest" description="Disordered" evidence="1">
    <location>
        <begin position="884"/>
        <end position="921"/>
    </location>
</feature>
<protein>
    <submittedName>
        <fullName evidence="4">Uncharacterized protein</fullName>
    </submittedName>
</protein>
<dbReference type="InterPro" id="IPR051566">
    <property type="entry name" value="CNKSR"/>
</dbReference>
<feature type="region of interest" description="Disordered" evidence="1">
    <location>
        <begin position="559"/>
        <end position="628"/>
    </location>
</feature>
<feature type="compositionally biased region" description="Polar residues" evidence="1">
    <location>
        <begin position="489"/>
        <end position="503"/>
    </location>
</feature>
<dbReference type="SMART" id="SM00454">
    <property type="entry name" value="SAM"/>
    <property type="match status" value="1"/>
</dbReference>
<feature type="compositionally biased region" description="Low complexity" evidence="1">
    <location>
        <begin position="442"/>
        <end position="479"/>
    </location>
</feature>
<reference evidence="4" key="1">
    <citation type="submission" date="2021-02" db="EMBL/GenBank/DDBJ databases">
        <authorList>
            <person name="Nowell W R."/>
        </authorList>
    </citation>
    <scope>NUCLEOTIDE SEQUENCE</scope>
</reference>
<evidence type="ECO:0000313" key="4">
    <source>
        <dbReference type="EMBL" id="CAF1135439.1"/>
    </source>
</evidence>
<feature type="region of interest" description="Disordered" evidence="1">
    <location>
        <begin position="641"/>
        <end position="677"/>
    </location>
</feature>
<comment type="caution">
    <text evidence="4">The sequence shown here is derived from an EMBL/GenBank/DDBJ whole genome shotgun (WGS) entry which is preliminary data.</text>
</comment>
<feature type="region of interest" description="Disordered" evidence="1">
    <location>
        <begin position="370"/>
        <end position="503"/>
    </location>
</feature>
<feature type="region of interest" description="Disordered" evidence="1">
    <location>
        <begin position="1040"/>
        <end position="1086"/>
    </location>
</feature>
<organism evidence="4 5">
    <name type="scientific">Adineta steineri</name>
    <dbReference type="NCBI Taxonomy" id="433720"/>
    <lineage>
        <taxon>Eukaryota</taxon>
        <taxon>Metazoa</taxon>
        <taxon>Spiralia</taxon>
        <taxon>Gnathifera</taxon>
        <taxon>Rotifera</taxon>
        <taxon>Eurotatoria</taxon>
        <taxon>Bdelloidea</taxon>
        <taxon>Adinetida</taxon>
        <taxon>Adinetidae</taxon>
        <taxon>Adineta</taxon>
    </lineage>
</organism>
<evidence type="ECO:0000313" key="5">
    <source>
        <dbReference type="Proteomes" id="UP000663860"/>
    </source>
</evidence>
<feature type="compositionally biased region" description="Low complexity" evidence="1">
    <location>
        <begin position="578"/>
        <end position="607"/>
    </location>
</feature>
<evidence type="ECO:0000256" key="1">
    <source>
        <dbReference type="SAM" id="MobiDB-lite"/>
    </source>
</evidence>
<dbReference type="Pfam" id="PF00169">
    <property type="entry name" value="PH"/>
    <property type="match status" value="1"/>
</dbReference>
<dbReference type="InterPro" id="IPR001849">
    <property type="entry name" value="PH_domain"/>
</dbReference>
<dbReference type="Pfam" id="PF07647">
    <property type="entry name" value="SAM_2"/>
    <property type="match status" value="1"/>
</dbReference>
<dbReference type="SMART" id="SM00233">
    <property type="entry name" value="PH"/>
    <property type="match status" value="1"/>
</dbReference>
<feature type="compositionally biased region" description="Polar residues" evidence="1">
    <location>
        <begin position="897"/>
        <end position="914"/>
    </location>
</feature>
<feature type="compositionally biased region" description="Basic and acidic residues" evidence="1">
    <location>
        <begin position="608"/>
        <end position="623"/>
    </location>
</feature>
<feature type="compositionally biased region" description="Basic and acidic residues" evidence="1">
    <location>
        <begin position="862"/>
        <end position="871"/>
    </location>
</feature>
<dbReference type="PROSITE" id="PS50105">
    <property type="entry name" value="SAM_DOMAIN"/>
    <property type="match status" value="1"/>
</dbReference>
<dbReference type="Gene3D" id="1.10.150.50">
    <property type="entry name" value="Transcription Factor, Ets-1"/>
    <property type="match status" value="1"/>
</dbReference>
<feature type="compositionally biased region" description="Basic and acidic residues" evidence="1">
    <location>
        <begin position="384"/>
        <end position="397"/>
    </location>
</feature>
<gene>
    <name evidence="4" type="ORF">IZO911_LOCUS24925</name>
</gene>
<dbReference type="SUPFAM" id="SSF50156">
    <property type="entry name" value="PDZ domain-like"/>
    <property type="match status" value="1"/>
</dbReference>
<feature type="region of interest" description="Disordered" evidence="1">
    <location>
        <begin position="995"/>
        <end position="1020"/>
    </location>
</feature>
<dbReference type="PROSITE" id="PS50003">
    <property type="entry name" value="PH_DOMAIN"/>
    <property type="match status" value="1"/>
</dbReference>
<dbReference type="PANTHER" id="PTHR12844">
    <property type="entry name" value="CONNECTOR ENCHANCER OF KINASE SUPPRESSOR OF RAS"/>
    <property type="match status" value="1"/>
</dbReference>